<dbReference type="PANTHER" id="PTHR43581:SF2">
    <property type="entry name" value="EXCINUCLEASE ATPASE SUBUNIT"/>
    <property type="match status" value="1"/>
</dbReference>
<protein>
    <recommendedName>
        <fullName evidence="1">Endonuclease GajA/Old nuclease/RecF-like AAA domain-containing protein</fullName>
    </recommendedName>
</protein>
<name>M0MX14_HALMO</name>
<proteinExistence type="predicted"/>
<dbReference type="Pfam" id="PF13175">
    <property type="entry name" value="AAA_15"/>
    <property type="match status" value="1"/>
</dbReference>
<keyword evidence="3" id="KW-1185">Reference proteome</keyword>
<dbReference type="Gene3D" id="3.40.50.300">
    <property type="entry name" value="P-loop containing nucleotide triphosphate hydrolases"/>
    <property type="match status" value="1"/>
</dbReference>
<reference evidence="2 3" key="1">
    <citation type="journal article" date="2014" name="PLoS Genet.">
        <title>Phylogenetically driven sequencing of extremely halophilic archaea reveals strategies for static and dynamic osmo-response.</title>
        <authorList>
            <person name="Becker E.A."/>
            <person name="Seitzer P.M."/>
            <person name="Tritt A."/>
            <person name="Larsen D."/>
            <person name="Krusor M."/>
            <person name="Yao A.I."/>
            <person name="Wu D."/>
            <person name="Madern D."/>
            <person name="Eisen J.A."/>
            <person name="Darling A.E."/>
            <person name="Facciotti M.T."/>
        </authorList>
    </citation>
    <scope>NUCLEOTIDE SEQUENCE [LARGE SCALE GENOMIC DNA]</scope>
    <source>
        <strain evidence="2 3">DSM 1307</strain>
    </source>
</reference>
<dbReference type="AlphaFoldDB" id="M0MX14"/>
<evidence type="ECO:0000313" key="3">
    <source>
        <dbReference type="Proteomes" id="UP000011568"/>
    </source>
</evidence>
<dbReference type="InterPro" id="IPR051396">
    <property type="entry name" value="Bact_Antivir_Def_Nuclease"/>
</dbReference>
<evidence type="ECO:0000313" key="2">
    <source>
        <dbReference type="EMBL" id="EMA49374.1"/>
    </source>
</evidence>
<dbReference type="SUPFAM" id="SSF52540">
    <property type="entry name" value="P-loop containing nucleoside triphosphate hydrolases"/>
    <property type="match status" value="1"/>
</dbReference>
<dbReference type="Proteomes" id="UP000011568">
    <property type="component" value="Unassembled WGS sequence"/>
</dbReference>
<organism evidence="2 3">
    <name type="scientific">Halococcus morrhuae DSM 1307</name>
    <dbReference type="NCBI Taxonomy" id="931277"/>
    <lineage>
        <taxon>Archaea</taxon>
        <taxon>Methanobacteriati</taxon>
        <taxon>Methanobacteriota</taxon>
        <taxon>Stenosarchaea group</taxon>
        <taxon>Halobacteria</taxon>
        <taxon>Halobacteriales</taxon>
        <taxon>Halococcaceae</taxon>
        <taxon>Halococcus</taxon>
    </lineage>
</organism>
<feature type="domain" description="Endonuclease GajA/Old nuclease/RecF-like AAA" evidence="1">
    <location>
        <begin position="6"/>
        <end position="99"/>
    </location>
</feature>
<sequence length="112" mass="12925">MFENRAGERVQFDHLSSGEKDAIAMLFLLVEKQIENLVSEVREVDSEQEDLILLIDSPESHLHPAMQSRFFNYLQDILKSSEGENLDLQVMMCTHSQMILNDCEYVFSAVRS</sequence>
<dbReference type="InterPro" id="IPR027417">
    <property type="entry name" value="P-loop_NTPase"/>
</dbReference>
<comment type="caution">
    <text evidence="2">The sequence shown here is derived from an EMBL/GenBank/DDBJ whole genome shotgun (WGS) entry which is preliminary data.</text>
</comment>
<accession>M0MX14</accession>
<gene>
    <name evidence="2" type="ORF">C448_01889</name>
</gene>
<dbReference type="InterPro" id="IPR041685">
    <property type="entry name" value="AAA_GajA/Old/RecF-like"/>
</dbReference>
<dbReference type="PANTHER" id="PTHR43581">
    <property type="entry name" value="ATP/GTP PHOSPHATASE"/>
    <property type="match status" value="1"/>
</dbReference>
<dbReference type="EMBL" id="AOMC01000035">
    <property type="protein sequence ID" value="EMA49374.1"/>
    <property type="molecule type" value="Genomic_DNA"/>
</dbReference>
<evidence type="ECO:0000259" key="1">
    <source>
        <dbReference type="Pfam" id="PF13175"/>
    </source>
</evidence>